<evidence type="ECO:0000313" key="3">
    <source>
        <dbReference type="Proteomes" id="UP000275078"/>
    </source>
</evidence>
<dbReference type="EMBL" id="ML119702">
    <property type="protein sequence ID" value="RPA79120.1"/>
    <property type="molecule type" value="Genomic_DNA"/>
</dbReference>
<dbReference type="InterPro" id="IPR013087">
    <property type="entry name" value="Znf_C2H2_type"/>
</dbReference>
<reference evidence="2 3" key="1">
    <citation type="journal article" date="2018" name="Nat. Ecol. Evol.">
        <title>Pezizomycetes genomes reveal the molecular basis of ectomycorrhizal truffle lifestyle.</title>
        <authorList>
            <person name="Murat C."/>
            <person name="Payen T."/>
            <person name="Noel B."/>
            <person name="Kuo A."/>
            <person name="Morin E."/>
            <person name="Chen J."/>
            <person name="Kohler A."/>
            <person name="Krizsan K."/>
            <person name="Balestrini R."/>
            <person name="Da Silva C."/>
            <person name="Montanini B."/>
            <person name="Hainaut M."/>
            <person name="Levati E."/>
            <person name="Barry K.W."/>
            <person name="Belfiori B."/>
            <person name="Cichocki N."/>
            <person name="Clum A."/>
            <person name="Dockter R.B."/>
            <person name="Fauchery L."/>
            <person name="Guy J."/>
            <person name="Iotti M."/>
            <person name="Le Tacon F."/>
            <person name="Lindquist E.A."/>
            <person name="Lipzen A."/>
            <person name="Malagnac F."/>
            <person name="Mello A."/>
            <person name="Molinier V."/>
            <person name="Miyauchi S."/>
            <person name="Poulain J."/>
            <person name="Riccioni C."/>
            <person name="Rubini A."/>
            <person name="Sitrit Y."/>
            <person name="Splivallo R."/>
            <person name="Traeger S."/>
            <person name="Wang M."/>
            <person name="Zifcakova L."/>
            <person name="Wipf D."/>
            <person name="Zambonelli A."/>
            <person name="Paolocci F."/>
            <person name="Nowrousian M."/>
            <person name="Ottonello S."/>
            <person name="Baldrian P."/>
            <person name="Spatafora J.W."/>
            <person name="Henrissat B."/>
            <person name="Nagy L.G."/>
            <person name="Aury J.M."/>
            <person name="Wincker P."/>
            <person name="Grigoriev I.V."/>
            <person name="Bonfante P."/>
            <person name="Martin F.M."/>
        </authorList>
    </citation>
    <scope>NUCLEOTIDE SEQUENCE [LARGE SCALE GENOMIC DNA]</scope>
    <source>
        <strain evidence="2 3">RN42</strain>
    </source>
</reference>
<dbReference type="AlphaFoldDB" id="A0A3N4I4V7"/>
<proteinExistence type="predicted"/>
<dbReference type="PROSITE" id="PS00028">
    <property type="entry name" value="ZINC_FINGER_C2H2_1"/>
    <property type="match status" value="1"/>
</dbReference>
<evidence type="ECO:0000259" key="1">
    <source>
        <dbReference type="PROSITE" id="PS00028"/>
    </source>
</evidence>
<gene>
    <name evidence="2" type="ORF">BJ508DRAFT_143948</name>
</gene>
<protein>
    <recommendedName>
        <fullName evidence="1">C2H2-type domain-containing protein</fullName>
    </recommendedName>
</protein>
<sequence>MKTAALRSSRAGLIRARECLKYTGLVKITNPRALRNQVSTSDREALTLDTNLATESQQDSLETEEKQLLPYHNNNDTNNSESSQHAIVHRQQIAHLDQRLAELNQETLPLKGYSSSEKELPPQCDICGMAVTSSTELSQHYERVHPKPIQELESRQHASGEISGATTPAFGHGSVASIITSTSEEHAELEAVTKAPEIHRAMTPEPVRSSSIPQPKPPRALEIIELNDSFEEDELVSNGNLPLPQPPYTYPQISLYLKQSAHAIFRQSMEFAEDLRQATGKKAIDWDTFKLEIEVVRERFGVVDEWLARLFDVVDEMADDSDGGFGGKENAKVVLEQFVREFLDMTLGDKGKDGFWDWECEDELNEFKVRAEDCLGALRALDF</sequence>
<name>A0A3N4I4V7_ASCIM</name>
<keyword evidence="3" id="KW-1185">Reference proteome</keyword>
<feature type="domain" description="C2H2-type" evidence="1">
    <location>
        <begin position="124"/>
        <end position="145"/>
    </location>
</feature>
<organism evidence="2 3">
    <name type="scientific">Ascobolus immersus RN42</name>
    <dbReference type="NCBI Taxonomy" id="1160509"/>
    <lineage>
        <taxon>Eukaryota</taxon>
        <taxon>Fungi</taxon>
        <taxon>Dikarya</taxon>
        <taxon>Ascomycota</taxon>
        <taxon>Pezizomycotina</taxon>
        <taxon>Pezizomycetes</taxon>
        <taxon>Pezizales</taxon>
        <taxon>Ascobolaceae</taxon>
        <taxon>Ascobolus</taxon>
    </lineage>
</organism>
<dbReference type="Proteomes" id="UP000275078">
    <property type="component" value="Unassembled WGS sequence"/>
</dbReference>
<accession>A0A3N4I4V7</accession>
<evidence type="ECO:0000313" key="2">
    <source>
        <dbReference type="EMBL" id="RPA79120.1"/>
    </source>
</evidence>